<dbReference type="OrthoDB" id="6373236at2759"/>
<dbReference type="Proteomes" id="UP000515145">
    <property type="component" value="Chromosome 3"/>
</dbReference>
<dbReference type="AlphaFoldDB" id="A0A6P7HQT6"/>
<dbReference type="InParanoid" id="A0A6P7HQT6"/>
<gene>
    <name evidence="9" type="primary">cdkn1ca</name>
</gene>
<feature type="domain" description="Cyclin-dependent kinase inhibitor" evidence="7">
    <location>
        <begin position="14"/>
        <end position="60"/>
    </location>
</feature>
<evidence type="ECO:0000313" key="8">
    <source>
        <dbReference type="Proteomes" id="UP000515145"/>
    </source>
</evidence>
<dbReference type="GO" id="GO:0045930">
    <property type="term" value="P:negative regulation of mitotic cell cycle"/>
    <property type="evidence" value="ECO:0007669"/>
    <property type="project" value="TreeGrafter"/>
</dbReference>
<dbReference type="InterPro" id="IPR003175">
    <property type="entry name" value="CDI_dom"/>
</dbReference>
<dbReference type="GO" id="GO:0005634">
    <property type="term" value="C:nucleus"/>
    <property type="evidence" value="ECO:0007669"/>
    <property type="project" value="UniProtKB-SubCell"/>
</dbReference>
<comment type="subcellular location">
    <subcellularLocation>
        <location evidence="1">Nucleus</location>
    </subcellularLocation>
</comment>
<organism evidence="8 9">
    <name type="scientific">Parambassis ranga</name>
    <name type="common">Indian glassy fish</name>
    <dbReference type="NCBI Taxonomy" id="210632"/>
    <lineage>
        <taxon>Eukaryota</taxon>
        <taxon>Metazoa</taxon>
        <taxon>Chordata</taxon>
        <taxon>Craniata</taxon>
        <taxon>Vertebrata</taxon>
        <taxon>Euteleostomi</taxon>
        <taxon>Actinopterygii</taxon>
        <taxon>Neopterygii</taxon>
        <taxon>Teleostei</taxon>
        <taxon>Neoteleostei</taxon>
        <taxon>Acanthomorphata</taxon>
        <taxon>Ovalentaria</taxon>
        <taxon>Ambassidae</taxon>
        <taxon>Parambassis</taxon>
    </lineage>
</organism>
<dbReference type="Pfam" id="PF02234">
    <property type="entry name" value="CDI"/>
    <property type="match status" value="1"/>
</dbReference>
<dbReference type="RefSeq" id="XP_028258045.1">
    <property type="nucleotide sequence ID" value="XM_028402244.1"/>
</dbReference>
<evidence type="ECO:0000256" key="1">
    <source>
        <dbReference type="ARBA" id="ARBA00004123"/>
    </source>
</evidence>
<evidence type="ECO:0000256" key="3">
    <source>
        <dbReference type="ARBA" id="ARBA00023013"/>
    </source>
</evidence>
<comment type="similarity">
    <text evidence="2">Belongs to the CDI family.</text>
</comment>
<dbReference type="GeneID" id="114433602"/>
<dbReference type="Gene3D" id="4.10.365.10">
    <property type="entry name" value="p27"/>
    <property type="match status" value="1"/>
</dbReference>
<evidence type="ECO:0000256" key="4">
    <source>
        <dbReference type="ARBA" id="ARBA00023242"/>
    </source>
</evidence>
<evidence type="ECO:0000256" key="5">
    <source>
        <dbReference type="ARBA" id="ARBA00023306"/>
    </source>
</evidence>
<feature type="region of interest" description="Disordered" evidence="6">
    <location>
        <begin position="76"/>
        <end position="106"/>
    </location>
</feature>
<accession>A0A6P7HQT6</accession>
<keyword evidence="4" id="KW-0539">Nucleus</keyword>
<keyword evidence="5" id="KW-0131">Cell cycle</keyword>
<name>A0A6P7HQT6_9TELE</name>
<keyword evidence="3 9" id="KW-0649">Protein kinase inhibitor</keyword>
<protein>
    <submittedName>
        <fullName evidence="9">Cyclin dependent kinase inhibitor 1Ca</fullName>
    </submittedName>
</protein>
<proteinExistence type="inferred from homology"/>
<feature type="compositionally biased region" description="Basic and acidic residues" evidence="6">
    <location>
        <begin position="87"/>
        <end position="97"/>
    </location>
</feature>
<sequence>MDAIKRRVPVCRRLFGPVDHDQLRRDLKEKLREITEEDSRRWNFNFQSETPLPGRFQWEEIPADCTAQFYQVSAHQKDADSAPNIQDECRLSDREEGAGTDQENCSSISNTLKCPAELTPVRRKRTLSKVGTKSRDNNARITDFFVKRRRTTETKSIQGPFHSSEAAQCKTIR</sequence>
<dbReference type="InterPro" id="IPR044898">
    <property type="entry name" value="CDI_dom_sf"/>
</dbReference>
<evidence type="ECO:0000313" key="9">
    <source>
        <dbReference type="RefSeq" id="XP_028258045.1"/>
    </source>
</evidence>
<evidence type="ECO:0000256" key="6">
    <source>
        <dbReference type="SAM" id="MobiDB-lite"/>
    </source>
</evidence>
<dbReference type="GO" id="GO:0004861">
    <property type="term" value="F:cyclin-dependent protein serine/threonine kinase inhibitor activity"/>
    <property type="evidence" value="ECO:0007669"/>
    <property type="project" value="InterPro"/>
</dbReference>
<dbReference type="CTD" id="399483"/>
<evidence type="ECO:0000256" key="2">
    <source>
        <dbReference type="ARBA" id="ARBA00006726"/>
    </source>
</evidence>
<reference evidence="9" key="1">
    <citation type="submission" date="2025-08" db="UniProtKB">
        <authorList>
            <consortium name="RefSeq"/>
        </authorList>
    </citation>
    <scope>IDENTIFICATION</scope>
</reference>
<evidence type="ECO:0000259" key="7">
    <source>
        <dbReference type="Pfam" id="PF02234"/>
    </source>
</evidence>
<dbReference type="PANTHER" id="PTHR10265:SF44">
    <property type="entry name" value="CYCLIN-DEPENDENT KINASE INHIBITOR 1C"/>
    <property type="match status" value="1"/>
</dbReference>
<dbReference type="PANTHER" id="PTHR10265">
    <property type="entry name" value="CYCLIN-DEPENDENT KINASE INHIBITOR 1"/>
    <property type="match status" value="1"/>
</dbReference>
<keyword evidence="8" id="KW-1185">Reference proteome</keyword>